<dbReference type="PANTHER" id="PTHR10605:SF56">
    <property type="entry name" value="BIFUNCTIONAL HEPARAN SULFATE N-DEACETYLASE_N-SULFOTRANSFERASE"/>
    <property type="match status" value="1"/>
</dbReference>
<organism evidence="5 6">
    <name type="scientific">Candidula unifasciata</name>
    <dbReference type="NCBI Taxonomy" id="100452"/>
    <lineage>
        <taxon>Eukaryota</taxon>
        <taxon>Metazoa</taxon>
        <taxon>Spiralia</taxon>
        <taxon>Lophotrochozoa</taxon>
        <taxon>Mollusca</taxon>
        <taxon>Gastropoda</taxon>
        <taxon>Heterobranchia</taxon>
        <taxon>Euthyneura</taxon>
        <taxon>Panpulmonata</taxon>
        <taxon>Eupulmonata</taxon>
        <taxon>Stylommatophora</taxon>
        <taxon>Helicina</taxon>
        <taxon>Helicoidea</taxon>
        <taxon>Geomitridae</taxon>
        <taxon>Candidula</taxon>
    </lineage>
</organism>
<dbReference type="Pfam" id="PF00685">
    <property type="entry name" value="Sulfotransfer_1"/>
    <property type="match status" value="1"/>
</dbReference>
<name>A0A8S3Z5Y8_9EUPU</name>
<dbReference type="InterPro" id="IPR037359">
    <property type="entry name" value="NST/OST"/>
</dbReference>
<dbReference type="AlphaFoldDB" id="A0A8S3Z5Y8"/>
<dbReference type="EMBL" id="CAJHNH020001335">
    <property type="protein sequence ID" value="CAG5122642.1"/>
    <property type="molecule type" value="Genomic_DNA"/>
</dbReference>
<evidence type="ECO:0000256" key="3">
    <source>
        <dbReference type="PIRSR" id="PIRSR637359-2"/>
    </source>
</evidence>
<evidence type="ECO:0000256" key="2">
    <source>
        <dbReference type="ARBA" id="ARBA00023180"/>
    </source>
</evidence>
<sequence length="209" mass="24363">MTRNYPSHTTCRLKPAPGTTALQKFLEAHPNLVSTVENAVHFEEVQFFSGSNYLNGLEWYQNQFPEPESKDVMLFEKSANYFDNEITPKRIHALVPKVKIIIILADPIRRAYSWYQNMRYHNDPVTRNYTFFEIVTAPDTAPKFLRDTRNKCLKSGAYAIHLARWLQVFPRSQIYLVDGDQLSKTPITVLNQIQKFLNVQPFEDFSTKL</sequence>
<reference evidence="5" key="1">
    <citation type="submission" date="2021-04" db="EMBL/GenBank/DDBJ databases">
        <authorList>
            <consortium name="Molecular Ecology Group"/>
        </authorList>
    </citation>
    <scope>NUCLEOTIDE SEQUENCE</scope>
</reference>
<comment type="caution">
    <text evidence="5">The sequence shown here is derived from an EMBL/GenBank/DDBJ whole genome shotgun (WGS) entry which is preliminary data.</text>
</comment>
<dbReference type="SUPFAM" id="SSF52540">
    <property type="entry name" value="P-loop containing nucleoside triphosphate hydrolases"/>
    <property type="match status" value="1"/>
</dbReference>
<feature type="non-terminal residue" evidence="5">
    <location>
        <position position="1"/>
    </location>
</feature>
<evidence type="ECO:0000313" key="5">
    <source>
        <dbReference type="EMBL" id="CAG5122642.1"/>
    </source>
</evidence>
<accession>A0A8S3Z5Y8</accession>
<dbReference type="GO" id="GO:0015016">
    <property type="term" value="F:heparan sulfate N-sulfotransferase activity"/>
    <property type="evidence" value="ECO:0007669"/>
    <property type="project" value="TreeGrafter"/>
</dbReference>
<dbReference type="Proteomes" id="UP000678393">
    <property type="component" value="Unassembled WGS sequence"/>
</dbReference>
<feature type="binding site" evidence="3">
    <location>
        <position position="113"/>
    </location>
    <ligand>
        <name>3'-phosphoadenylyl sulfate</name>
        <dbReference type="ChEBI" id="CHEBI:58339"/>
    </ligand>
</feature>
<protein>
    <recommendedName>
        <fullName evidence="4">Sulfotransferase domain-containing protein</fullName>
    </recommendedName>
</protein>
<gene>
    <name evidence="5" type="ORF">CUNI_LOCUS8200</name>
</gene>
<dbReference type="InterPro" id="IPR000863">
    <property type="entry name" value="Sulfotransferase_dom"/>
</dbReference>
<keyword evidence="1" id="KW-0808">Transferase</keyword>
<dbReference type="GO" id="GO:0005794">
    <property type="term" value="C:Golgi apparatus"/>
    <property type="evidence" value="ECO:0007669"/>
    <property type="project" value="TreeGrafter"/>
</dbReference>
<keyword evidence="6" id="KW-1185">Reference proteome</keyword>
<evidence type="ECO:0000256" key="1">
    <source>
        <dbReference type="ARBA" id="ARBA00022679"/>
    </source>
</evidence>
<keyword evidence="2" id="KW-0325">Glycoprotein</keyword>
<dbReference type="OrthoDB" id="8958249at2759"/>
<dbReference type="Gene3D" id="3.40.50.300">
    <property type="entry name" value="P-loop containing nucleotide triphosphate hydrolases"/>
    <property type="match status" value="1"/>
</dbReference>
<feature type="domain" description="Sulfotransferase" evidence="4">
    <location>
        <begin position="18"/>
        <end position="200"/>
    </location>
</feature>
<proteinExistence type="predicted"/>
<evidence type="ECO:0000259" key="4">
    <source>
        <dbReference type="Pfam" id="PF00685"/>
    </source>
</evidence>
<feature type="non-terminal residue" evidence="5">
    <location>
        <position position="209"/>
    </location>
</feature>
<dbReference type="PANTHER" id="PTHR10605">
    <property type="entry name" value="HEPARAN SULFATE SULFOTRANSFERASE"/>
    <property type="match status" value="1"/>
</dbReference>
<dbReference type="InterPro" id="IPR027417">
    <property type="entry name" value="P-loop_NTPase"/>
</dbReference>
<evidence type="ECO:0000313" key="6">
    <source>
        <dbReference type="Proteomes" id="UP000678393"/>
    </source>
</evidence>
<dbReference type="GO" id="GO:0019213">
    <property type="term" value="F:deacetylase activity"/>
    <property type="evidence" value="ECO:0007669"/>
    <property type="project" value="TreeGrafter"/>
</dbReference>